<evidence type="ECO:0000313" key="9">
    <source>
        <dbReference type="EMBL" id="ADQ15705.1"/>
    </source>
</evidence>
<protein>
    <recommendedName>
        <fullName evidence="3 7">Pyruvate dehydrogenase E1 component subunit alpha</fullName>
        <ecNumber evidence="2 7">1.2.4.1</ecNumber>
    </recommendedName>
</protein>
<dbReference type="SUPFAM" id="SSF52518">
    <property type="entry name" value="Thiamin diphosphate-binding fold (THDP-binding)"/>
    <property type="match status" value="1"/>
</dbReference>
<evidence type="ECO:0000256" key="4">
    <source>
        <dbReference type="ARBA" id="ARBA00023002"/>
    </source>
</evidence>
<evidence type="ECO:0000256" key="3">
    <source>
        <dbReference type="ARBA" id="ARBA00014159"/>
    </source>
</evidence>
<dbReference type="NCBIfam" id="TIGR03182">
    <property type="entry name" value="PDH_E1_alph_y"/>
    <property type="match status" value="1"/>
</dbReference>
<dbReference type="GO" id="GO:0004739">
    <property type="term" value="F:pyruvate dehydrogenase (acetyl-transferring) activity"/>
    <property type="evidence" value="ECO:0007669"/>
    <property type="project" value="UniProtKB-UniRule"/>
</dbReference>
<dbReference type="EMBL" id="CP002304">
    <property type="protein sequence ID" value="ADQ15705.1"/>
    <property type="molecule type" value="Genomic_DNA"/>
</dbReference>
<evidence type="ECO:0000256" key="7">
    <source>
        <dbReference type="RuleBase" id="RU361139"/>
    </source>
</evidence>
<comment type="cofactor">
    <cofactor evidence="1 7">
        <name>thiamine diphosphate</name>
        <dbReference type="ChEBI" id="CHEBI:58937"/>
    </cofactor>
</comment>
<dbReference type="HOGENOM" id="CLU_029393_5_0_9"/>
<dbReference type="InterPro" id="IPR017597">
    <property type="entry name" value="Pyrv_DH_E1_asu_subgrp-y"/>
</dbReference>
<name>E4RKW4_HALHG</name>
<comment type="function">
    <text evidence="7">The pyruvate dehydrogenase complex catalyzes the overall conversion of pyruvate to acetyl-CoA and CO(2).</text>
</comment>
<dbReference type="InterPro" id="IPR001017">
    <property type="entry name" value="DH_E1"/>
</dbReference>
<organism evidence="9 10">
    <name type="scientific">Halanaerobium hydrogeniformans</name>
    <name type="common">Halanaerobium sp. (strain sapolanicus)</name>
    <dbReference type="NCBI Taxonomy" id="656519"/>
    <lineage>
        <taxon>Bacteria</taxon>
        <taxon>Bacillati</taxon>
        <taxon>Bacillota</taxon>
        <taxon>Clostridia</taxon>
        <taxon>Halanaerobiales</taxon>
        <taxon>Halanaerobiaceae</taxon>
        <taxon>Halanaerobium</taxon>
    </lineage>
</organism>
<evidence type="ECO:0000259" key="8">
    <source>
        <dbReference type="Pfam" id="PF00676"/>
    </source>
</evidence>
<sequence length="325" mass="36129">MELSEEKMLQMYQDMLEIREFERKVDYFISHGDITGTTHLYIGEEAIAVGAINAAEEKDYISSTHRGHGHSIAKGVNIKEMMAELFGKITGSCKGKGGSLHIVDSDTNNLGANGIVGGGIPISVGAALAAKMQKKDEVILCFFSDGAMNQGAFHEAVNMASVWDLPVVFICENNQYGMSTSVEKAFNIQDLSARAKAYNIPGVKIDGNKIMEVYEVVQEAVERARNDGGPSLIVAETYRWKGHSKSDAKVYRTKEEEKKWKERDPIAQFEELLKEQGLLDKQKIDDIKKEVDEMVEAAVKFAQESPFPDKEDIYDDVYVDGEVEL</sequence>
<dbReference type="RefSeq" id="WP_013406769.1">
    <property type="nucleotide sequence ID" value="NC_014654.1"/>
</dbReference>
<keyword evidence="4 7" id="KW-0560">Oxidoreductase</keyword>
<dbReference type="Pfam" id="PF00676">
    <property type="entry name" value="E1_dh"/>
    <property type="match status" value="1"/>
</dbReference>
<dbReference type="EC" id="1.2.4.1" evidence="2 7"/>
<dbReference type="eggNOG" id="COG1071">
    <property type="taxonomic scope" value="Bacteria"/>
</dbReference>
<dbReference type="PANTHER" id="PTHR11516">
    <property type="entry name" value="PYRUVATE DEHYDROGENASE E1 COMPONENT, ALPHA SUBUNIT BACTERIAL AND ORGANELLAR"/>
    <property type="match status" value="1"/>
</dbReference>
<comment type="catalytic activity">
    <reaction evidence="7">
        <text>N(6)-[(R)-lipoyl]-L-lysyl-[protein] + pyruvate + H(+) = N(6)-[(R)-S(8)-acetyldihydrolipoyl]-L-lysyl-[protein] + CO2</text>
        <dbReference type="Rhea" id="RHEA:19189"/>
        <dbReference type="Rhea" id="RHEA-COMP:10474"/>
        <dbReference type="Rhea" id="RHEA-COMP:10478"/>
        <dbReference type="ChEBI" id="CHEBI:15361"/>
        <dbReference type="ChEBI" id="CHEBI:15378"/>
        <dbReference type="ChEBI" id="CHEBI:16526"/>
        <dbReference type="ChEBI" id="CHEBI:83099"/>
        <dbReference type="ChEBI" id="CHEBI:83111"/>
        <dbReference type="EC" id="1.2.4.1"/>
    </reaction>
</comment>
<dbReference type="AlphaFoldDB" id="E4RKW4"/>
<proteinExistence type="predicted"/>
<keyword evidence="10" id="KW-1185">Reference proteome</keyword>
<accession>E4RKW4</accession>
<feature type="domain" description="Dehydrogenase E1 component" evidence="8">
    <location>
        <begin position="14"/>
        <end position="309"/>
    </location>
</feature>
<dbReference type="GO" id="GO:0006086">
    <property type="term" value="P:pyruvate decarboxylation to acetyl-CoA"/>
    <property type="evidence" value="ECO:0007669"/>
    <property type="project" value="InterPro"/>
</dbReference>
<evidence type="ECO:0000256" key="5">
    <source>
        <dbReference type="ARBA" id="ARBA00023052"/>
    </source>
</evidence>
<dbReference type="OrthoDB" id="9766715at2"/>
<comment type="subunit">
    <text evidence="7">Heterodimer of an alpha and a beta chain.</text>
</comment>
<dbReference type="PANTHER" id="PTHR11516:SF60">
    <property type="entry name" value="PYRUVATE DEHYDROGENASE E1 COMPONENT SUBUNIT ALPHA"/>
    <property type="match status" value="1"/>
</dbReference>
<dbReference type="STRING" id="656519.Halsa_2297"/>
<evidence type="ECO:0000256" key="6">
    <source>
        <dbReference type="ARBA" id="ARBA00023317"/>
    </source>
</evidence>
<dbReference type="Gene3D" id="3.40.50.970">
    <property type="match status" value="1"/>
</dbReference>
<dbReference type="InterPro" id="IPR050642">
    <property type="entry name" value="PDH_E1_Alpha_Subunit"/>
</dbReference>
<dbReference type="Proteomes" id="UP000007434">
    <property type="component" value="Chromosome"/>
</dbReference>
<keyword evidence="5 7" id="KW-0786">Thiamine pyrophosphate</keyword>
<reference evidence="9 10" key="1">
    <citation type="submission" date="2010-11" db="EMBL/GenBank/DDBJ databases">
        <title>Complete sequence of Halanaerobium sp. sapolanicus.</title>
        <authorList>
            <consortium name="US DOE Joint Genome Institute"/>
            <person name="Lucas S."/>
            <person name="Copeland A."/>
            <person name="Lapidus A."/>
            <person name="Cheng J.-F."/>
            <person name="Bruce D."/>
            <person name="Goodwin L."/>
            <person name="Pitluck S."/>
            <person name="Davenport K."/>
            <person name="Detter J.C."/>
            <person name="Han C."/>
            <person name="Tapia R."/>
            <person name="Land M."/>
            <person name="Hauser L."/>
            <person name="Jeffries C."/>
            <person name="Kyrpides N."/>
            <person name="Ivanova N."/>
            <person name="Mikhailova N."/>
            <person name="Begemann M.B."/>
            <person name="Mormile M.R."/>
            <person name="Wall J.D."/>
            <person name="Elias D.A."/>
            <person name="Woyke T."/>
        </authorList>
    </citation>
    <scope>NUCLEOTIDE SEQUENCE [LARGE SCALE GENOMIC DNA]</scope>
    <source>
        <strain evidence="10">sapolanicus</strain>
    </source>
</reference>
<dbReference type="InterPro" id="IPR029061">
    <property type="entry name" value="THDP-binding"/>
</dbReference>
<evidence type="ECO:0000313" key="10">
    <source>
        <dbReference type="Proteomes" id="UP000007434"/>
    </source>
</evidence>
<evidence type="ECO:0000256" key="1">
    <source>
        <dbReference type="ARBA" id="ARBA00001964"/>
    </source>
</evidence>
<reference evidence="9 10" key="2">
    <citation type="journal article" date="2011" name="J. Bacteriol.">
        <title>Complete Genome Sequence of the Haloalkaliphilic, Hydrogen Producing Halanaerobium hydrogenoformans.</title>
        <authorList>
            <person name="Brown S.D."/>
            <person name="Begemann M.B."/>
            <person name="Mormile M.R."/>
            <person name="Wall J.D."/>
            <person name="Han C.S."/>
            <person name="Goodwin L.A."/>
            <person name="Pitluck S."/>
            <person name="Land M.L."/>
            <person name="Hauser L.J."/>
            <person name="Elias D.A."/>
        </authorList>
    </citation>
    <scope>NUCLEOTIDE SEQUENCE [LARGE SCALE GENOMIC DNA]</scope>
    <source>
        <strain evidence="10">sapolanicus</strain>
    </source>
</reference>
<dbReference type="KEGG" id="has:Halsa_2297"/>
<gene>
    <name evidence="7" type="primary">pdhA</name>
    <name evidence="9" type="ordered locus">Halsa_2297</name>
</gene>
<evidence type="ECO:0000256" key="2">
    <source>
        <dbReference type="ARBA" id="ARBA00012281"/>
    </source>
</evidence>
<dbReference type="CDD" id="cd02000">
    <property type="entry name" value="TPP_E1_PDC_ADC_BCADC"/>
    <property type="match status" value="1"/>
</dbReference>
<keyword evidence="6 7" id="KW-0670">Pyruvate</keyword>